<accession>A0A428QZQ5</accession>
<sequence>MATTLELILTNIGFALQQQQLEQLDSFHPQQNRFPAVSQERREKNTILFNTTKTQKPCAKAYGFVAPCAGVIPLGSSKSVVGLCANPKSKAFQKVWNTSAKHVGIAAAER</sequence>
<proteinExistence type="predicted"/>
<dbReference type="EMBL" id="NKCI01000008">
    <property type="protein sequence ID" value="RSL70832.1"/>
    <property type="molecule type" value="Genomic_DNA"/>
</dbReference>
<protein>
    <submittedName>
        <fullName evidence="1">Uncharacterized protein</fullName>
    </submittedName>
</protein>
<name>A0A428QZQ5_9HYPO</name>
<evidence type="ECO:0000313" key="2">
    <source>
        <dbReference type="Proteomes" id="UP000288168"/>
    </source>
</evidence>
<reference evidence="1 2" key="1">
    <citation type="submission" date="2017-06" db="EMBL/GenBank/DDBJ databases">
        <title>Comparative genomic analysis of Ambrosia Fusariam Clade fungi.</title>
        <authorList>
            <person name="Stajich J.E."/>
            <person name="Carrillo J."/>
            <person name="Kijimoto T."/>
            <person name="Eskalen A."/>
            <person name="O'Donnell K."/>
            <person name="Kasson M."/>
        </authorList>
    </citation>
    <scope>NUCLEOTIDE SEQUENCE [LARGE SCALE GENOMIC DNA]</scope>
    <source>
        <strain evidence="1 2">NRRL62584</strain>
    </source>
</reference>
<evidence type="ECO:0000313" key="1">
    <source>
        <dbReference type="EMBL" id="RSL70832.1"/>
    </source>
</evidence>
<keyword evidence="2" id="KW-1185">Reference proteome</keyword>
<dbReference type="Proteomes" id="UP000288168">
    <property type="component" value="Unassembled WGS sequence"/>
</dbReference>
<organism evidence="1 2">
    <name type="scientific">Fusarium duplospermum</name>
    <dbReference type="NCBI Taxonomy" id="1325734"/>
    <lineage>
        <taxon>Eukaryota</taxon>
        <taxon>Fungi</taxon>
        <taxon>Dikarya</taxon>
        <taxon>Ascomycota</taxon>
        <taxon>Pezizomycotina</taxon>
        <taxon>Sordariomycetes</taxon>
        <taxon>Hypocreomycetidae</taxon>
        <taxon>Hypocreales</taxon>
        <taxon>Nectriaceae</taxon>
        <taxon>Fusarium</taxon>
        <taxon>Fusarium solani species complex</taxon>
    </lineage>
</organism>
<gene>
    <name evidence="1" type="ORF">CEP54_001655</name>
</gene>
<comment type="caution">
    <text evidence="1">The sequence shown here is derived from an EMBL/GenBank/DDBJ whole genome shotgun (WGS) entry which is preliminary data.</text>
</comment>
<dbReference type="AlphaFoldDB" id="A0A428QZQ5"/>